<evidence type="ECO:0000313" key="1">
    <source>
        <dbReference type="EMBL" id="KAJ1968092.1"/>
    </source>
</evidence>
<evidence type="ECO:0000313" key="2">
    <source>
        <dbReference type="Proteomes" id="UP001150925"/>
    </source>
</evidence>
<reference evidence="1" key="1">
    <citation type="submission" date="2022-07" db="EMBL/GenBank/DDBJ databases">
        <title>Phylogenomic reconstructions and comparative analyses of Kickxellomycotina fungi.</title>
        <authorList>
            <person name="Reynolds N.K."/>
            <person name="Stajich J.E."/>
            <person name="Barry K."/>
            <person name="Grigoriev I.V."/>
            <person name="Crous P."/>
            <person name="Smith M.E."/>
        </authorList>
    </citation>
    <scope>NUCLEOTIDE SEQUENCE</scope>
    <source>
        <strain evidence="1">RSA 1196</strain>
    </source>
</reference>
<dbReference type="EMBL" id="JANBPY010000233">
    <property type="protein sequence ID" value="KAJ1968092.1"/>
    <property type="molecule type" value="Genomic_DNA"/>
</dbReference>
<sequence>MVEAFQSSLRTCLVGVIHVVVDVNLDDVLKVAKCQHLCEKLVVEFQIYQMPCPVNVIHMVVDFQTSLRTCSVGVVHKVVVDFQTSLRTCLVGVIHMVVDVNLDDVLTQNA</sequence>
<proteinExistence type="predicted"/>
<keyword evidence="2" id="KW-1185">Reference proteome</keyword>
<accession>A0A9W8E3U5</accession>
<dbReference type="Proteomes" id="UP001150925">
    <property type="component" value="Unassembled WGS sequence"/>
</dbReference>
<organism evidence="1 2">
    <name type="scientific">Dispira parvispora</name>
    <dbReference type="NCBI Taxonomy" id="1520584"/>
    <lineage>
        <taxon>Eukaryota</taxon>
        <taxon>Fungi</taxon>
        <taxon>Fungi incertae sedis</taxon>
        <taxon>Zoopagomycota</taxon>
        <taxon>Kickxellomycotina</taxon>
        <taxon>Dimargaritomycetes</taxon>
        <taxon>Dimargaritales</taxon>
        <taxon>Dimargaritaceae</taxon>
        <taxon>Dispira</taxon>
    </lineage>
</organism>
<comment type="caution">
    <text evidence="1">The sequence shown here is derived from an EMBL/GenBank/DDBJ whole genome shotgun (WGS) entry which is preliminary data.</text>
</comment>
<dbReference type="AlphaFoldDB" id="A0A9W8E3U5"/>
<name>A0A9W8E3U5_9FUNG</name>
<protein>
    <submittedName>
        <fullName evidence="1">Uncharacterized protein</fullName>
    </submittedName>
</protein>
<gene>
    <name evidence="1" type="ORF">IWQ62_001457</name>
</gene>